<dbReference type="EMBL" id="WUUS01000007">
    <property type="protein sequence ID" value="MXR42082.1"/>
    <property type="molecule type" value="Genomic_DNA"/>
</dbReference>
<organism evidence="2 3">
    <name type="scientific">Halobaculum saliterrae</name>
    <dbReference type="NCBI Taxonomy" id="2073113"/>
    <lineage>
        <taxon>Archaea</taxon>
        <taxon>Methanobacteriati</taxon>
        <taxon>Methanobacteriota</taxon>
        <taxon>Stenosarchaea group</taxon>
        <taxon>Halobacteria</taxon>
        <taxon>Halobacteriales</taxon>
        <taxon>Haloferacaceae</taxon>
        <taxon>Halobaculum</taxon>
    </lineage>
</organism>
<dbReference type="RefSeq" id="WP_159667681.1">
    <property type="nucleotide sequence ID" value="NZ_WUUS01000007.1"/>
</dbReference>
<comment type="caution">
    <text evidence="2">The sequence shown here is derived from an EMBL/GenBank/DDBJ whole genome shotgun (WGS) entry which is preliminary data.</text>
</comment>
<protein>
    <submittedName>
        <fullName evidence="2">Uncharacterized protein</fullName>
    </submittedName>
</protein>
<proteinExistence type="predicted"/>
<keyword evidence="1" id="KW-0812">Transmembrane</keyword>
<reference evidence="2 3" key="1">
    <citation type="submission" date="2019-12" db="EMBL/GenBank/DDBJ databases">
        <title>Isolation and characterization of three novel carbon monoxide-oxidizing members of Halobacteria from salione crusts and soils.</title>
        <authorList>
            <person name="Myers M.R."/>
            <person name="King G.M."/>
        </authorList>
    </citation>
    <scope>NUCLEOTIDE SEQUENCE [LARGE SCALE GENOMIC DNA]</scope>
    <source>
        <strain evidence="2 3">WSA2</strain>
    </source>
</reference>
<evidence type="ECO:0000313" key="2">
    <source>
        <dbReference type="EMBL" id="MXR42082.1"/>
    </source>
</evidence>
<evidence type="ECO:0000313" key="3">
    <source>
        <dbReference type="Proteomes" id="UP000437065"/>
    </source>
</evidence>
<name>A0A6B0T0D4_9EURY</name>
<accession>A0A6B0T0D4</accession>
<keyword evidence="1" id="KW-0472">Membrane</keyword>
<dbReference type="Proteomes" id="UP000437065">
    <property type="component" value="Unassembled WGS sequence"/>
</dbReference>
<gene>
    <name evidence="2" type="ORF">GRX01_12125</name>
</gene>
<dbReference type="AlphaFoldDB" id="A0A6B0T0D4"/>
<feature type="transmembrane region" description="Helical" evidence="1">
    <location>
        <begin position="56"/>
        <end position="76"/>
    </location>
</feature>
<keyword evidence="3" id="KW-1185">Reference proteome</keyword>
<evidence type="ECO:0000256" key="1">
    <source>
        <dbReference type="SAM" id="Phobius"/>
    </source>
</evidence>
<keyword evidence="1" id="KW-1133">Transmembrane helix</keyword>
<feature type="transmembrane region" description="Helical" evidence="1">
    <location>
        <begin position="12"/>
        <end position="36"/>
    </location>
</feature>
<sequence>MNVSTALKWSAYYHVLAFGASLVGLAVVAAGLFLGLGDAVAALSGVSLSRPSSLTGVLSAVSPVPLVAGVAVGLLLRRVGRTAAFLRVQSRAVEEGVDLPVEALSSRVSDRVSDDVEAVVEGVADDGGTDSVVGAAAEGGSERAETGVADGGSH</sequence>